<comment type="pathway">
    <text evidence="2">Cofactor biosynthesis; ubiquinone biosynthesis.</text>
</comment>
<protein>
    <submittedName>
        <fullName evidence="10">2-octaprenyl-3-methyl-6-methoxy-1,4-benzoquinol hydroxylase</fullName>
    </submittedName>
</protein>
<gene>
    <name evidence="10" type="ORF">GCM10007392_09800</name>
</gene>
<reference evidence="10" key="1">
    <citation type="journal article" date="2014" name="Int. J. Syst. Evol. Microbiol.">
        <title>Complete genome sequence of Corynebacterium casei LMG S-19264T (=DSM 44701T), isolated from a smear-ripened cheese.</title>
        <authorList>
            <consortium name="US DOE Joint Genome Institute (JGI-PGF)"/>
            <person name="Walter F."/>
            <person name="Albersmeier A."/>
            <person name="Kalinowski J."/>
            <person name="Ruckert C."/>
        </authorList>
    </citation>
    <scope>NUCLEOTIDE SEQUENCE</scope>
    <source>
        <strain evidence="10">KCTC 22169</strain>
    </source>
</reference>
<dbReference type="FunFam" id="3.50.50.60:FF:000021">
    <property type="entry name" value="Ubiquinone biosynthesis monooxygenase COQ6"/>
    <property type="match status" value="1"/>
</dbReference>
<dbReference type="GO" id="GO:0006744">
    <property type="term" value="P:ubiquinone biosynthetic process"/>
    <property type="evidence" value="ECO:0007669"/>
    <property type="project" value="InterPro"/>
</dbReference>
<dbReference type="Proteomes" id="UP000626148">
    <property type="component" value="Unassembled WGS sequence"/>
</dbReference>
<keyword evidence="4" id="KW-0285">Flavoprotein</keyword>
<organism evidence="10 11">
    <name type="scientific">Saccharospirillum salsuginis</name>
    <dbReference type="NCBI Taxonomy" id="418750"/>
    <lineage>
        <taxon>Bacteria</taxon>
        <taxon>Pseudomonadati</taxon>
        <taxon>Pseudomonadota</taxon>
        <taxon>Gammaproteobacteria</taxon>
        <taxon>Oceanospirillales</taxon>
        <taxon>Saccharospirillaceae</taxon>
        <taxon>Saccharospirillum</taxon>
    </lineage>
</organism>
<dbReference type="InterPro" id="IPR010971">
    <property type="entry name" value="UbiH/COQ6"/>
</dbReference>
<dbReference type="Gene3D" id="3.50.50.60">
    <property type="entry name" value="FAD/NAD(P)-binding domain"/>
    <property type="match status" value="2"/>
</dbReference>
<sequence>MNDAFTHDAIIIGGGMVGLSLAVATARQGLSVAVVERGHPEPDAPEPGRFAPRVSALSRHSQAWLQRLDAWRRIPNGRACAYSHMAVWDGLGNGRIEFDAAEVQADNLGHIVENRWLTQALWQTAEEGRSLRLLAGRTVDHWQQDDFGVQVILDDGETLSAPVLAACDGRFSTVRDQAGFQTREWAYDQTALVTSIRHSHPHAFTARQIFLETGPLAFLPLSDETGTQHWTSIVWSADTDRAEALQALDDADFLAELNRASEGCLGTIEAADPRFCFPLGQMHAHQYWQGRVVLLGDAAHAIHPLAGQGVNLGFLDAEALSDVWGRAHAQGQSLGDAWTMRRFQRRRQTHNLAAMAAMEGFKRLFGTDHPAPVLLRNRGLNWVHRLPLAKRPLIRAAMGEL</sequence>
<dbReference type="GO" id="GO:0071949">
    <property type="term" value="F:FAD binding"/>
    <property type="evidence" value="ECO:0007669"/>
    <property type="project" value="InterPro"/>
</dbReference>
<dbReference type="PRINTS" id="PR00420">
    <property type="entry name" value="RNGMNOXGNASE"/>
</dbReference>
<evidence type="ECO:0000256" key="1">
    <source>
        <dbReference type="ARBA" id="ARBA00001974"/>
    </source>
</evidence>
<keyword evidence="11" id="KW-1185">Reference proteome</keyword>
<name>A0A918K3G3_9GAMM</name>
<dbReference type="PROSITE" id="PS01304">
    <property type="entry name" value="UBIH"/>
    <property type="match status" value="1"/>
</dbReference>
<proteinExistence type="inferred from homology"/>
<evidence type="ECO:0000256" key="7">
    <source>
        <dbReference type="ARBA" id="ARBA00023033"/>
    </source>
</evidence>
<evidence type="ECO:0000313" key="11">
    <source>
        <dbReference type="Proteomes" id="UP000626148"/>
    </source>
</evidence>
<dbReference type="InterPro" id="IPR036188">
    <property type="entry name" value="FAD/NAD-bd_sf"/>
</dbReference>
<evidence type="ECO:0000256" key="8">
    <source>
        <dbReference type="ARBA" id="ARBA00065734"/>
    </source>
</evidence>
<dbReference type="InterPro" id="IPR051205">
    <property type="entry name" value="UbiH/COQ6_monooxygenase"/>
</dbReference>
<evidence type="ECO:0000256" key="3">
    <source>
        <dbReference type="ARBA" id="ARBA00005349"/>
    </source>
</evidence>
<dbReference type="SUPFAM" id="SSF51905">
    <property type="entry name" value="FAD/NAD(P)-binding domain"/>
    <property type="match status" value="1"/>
</dbReference>
<comment type="cofactor">
    <cofactor evidence="1">
        <name>FAD</name>
        <dbReference type="ChEBI" id="CHEBI:57692"/>
    </cofactor>
</comment>
<dbReference type="InterPro" id="IPR018168">
    <property type="entry name" value="Ubi_Hdrlase_CS"/>
</dbReference>
<dbReference type="EMBL" id="BMXR01000002">
    <property type="protein sequence ID" value="GGX45028.1"/>
    <property type="molecule type" value="Genomic_DNA"/>
</dbReference>
<reference evidence="10" key="2">
    <citation type="submission" date="2020-09" db="EMBL/GenBank/DDBJ databases">
        <authorList>
            <person name="Sun Q."/>
            <person name="Kim S."/>
        </authorList>
    </citation>
    <scope>NUCLEOTIDE SEQUENCE</scope>
    <source>
        <strain evidence="10">KCTC 22169</strain>
    </source>
</reference>
<dbReference type="NCBIfam" id="TIGR01988">
    <property type="entry name" value="Ubi-OHases"/>
    <property type="match status" value="1"/>
</dbReference>
<evidence type="ECO:0000256" key="6">
    <source>
        <dbReference type="ARBA" id="ARBA00023002"/>
    </source>
</evidence>
<accession>A0A918K3G3</accession>
<dbReference type="AlphaFoldDB" id="A0A918K3G3"/>
<evidence type="ECO:0000259" key="9">
    <source>
        <dbReference type="Pfam" id="PF01494"/>
    </source>
</evidence>
<evidence type="ECO:0000313" key="10">
    <source>
        <dbReference type="EMBL" id="GGX45028.1"/>
    </source>
</evidence>
<comment type="similarity">
    <text evidence="3">Belongs to the UbiH/COQ6 family.</text>
</comment>
<evidence type="ECO:0000256" key="5">
    <source>
        <dbReference type="ARBA" id="ARBA00022827"/>
    </source>
</evidence>
<keyword evidence="6" id="KW-0560">Oxidoreductase</keyword>
<dbReference type="GO" id="GO:0019168">
    <property type="term" value="F:2-polyprenylphenol 6-hydroxylase activity"/>
    <property type="evidence" value="ECO:0007669"/>
    <property type="project" value="TreeGrafter"/>
</dbReference>
<keyword evidence="7" id="KW-0503">Monooxygenase</keyword>
<keyword evidence="5" id="KW-0274">FAD</keyword>
<dbReference type="RefSeq" id="WP_189607374.1">
    <property type="nucleotide sequence ID" value="NZ_BMXR01000002.1"/>
</dbReference>
<dbReference type="InterPro" id="IPR002938">
    <property type="entry name" value="FAD-bd"/>
</dbReference>
<dbReference type="GO" id="GO:0110142">
    <property type="term" value="C:ubiquinone biosynthesis complex"/>
    <property type="evidence" value="ECO:0007669"/>
    <property type="project" value="UniProtKB-ARBA"/>
</dbReference>
<dbReference type="PANTHER" id="PTHR43876:SF7">
    <property type="entry name" value="UBIQUINONE BIOSYNTHESIS MONOOXYGENASE COQ6, MITOCHONDRIAL"/>
    <property type="match status" value="1"/>
</dbReference>
<dbReference type="PANTHER" id="PTHR43876">
    <property type="entry name" value="UBIQUINONE BIOSYNTHESIS MONOOXYGENASE COQ6, MITOCHONDRIAL"/>
    <property type="match status" value="1"/>
</dbReference>
<evidence type="ECO:0000256" key="4">
    <source>
        <dbReference type="ARBA" id="ARBA00022630"/>
    </source>
</evidence>
<feature type="domain" description="FAD-binding" evidence="9">
    <location>
        <begin position="8"/>
        <end position="321"/>
    </location>
</feature>
<evidence type="ECO:0000256" key="2">
    <source>
        <dbReference type="ARBA" id="ARBA00004749"/>
    </source>
</evidence>
<comment type="subunit">
    <text evidence="8">Component of the Ubi complex metabolon, which regroups five ubiquinone biosynthesis proteins (UbiE, UbiF, UbiG, UbiH and UbiI) and two accessory factors (UbiK and the lipid-binding protein UbiJ).</text>
</comment>
<comment type="caution">
    <text evidence="10">The sequence shown here is derived from an EMBL/GenBank/DDBJ whole genome shotgun (WGS) entry which is preliminary data.</text>
</comment>
<dbReference type="Pfam" id="PF01494">
    <property type="entry name" value="FAD_binding_3"/>
    <property type="match status" value="1"/>
</dbReference>